<keyword evidence="1" id="KW-0472">Membrane</keyword>
<dbReference type="Proteomes" id="UP000663452">
    <property type="component" value="Chromosome"/>
</dbReference>
<feature type="transmembrane region" description="Helical" evidence="1">
    <location>
        <begin position="7"/>
        <end position="26"/>
    </location>
</feature>
<dbReference type="RefSeq" id="WP_206104202.1">
    <property type="nucleotide sequence ID" value="NZ_CP070969.1"/>
</dbReference>
<accession>A0ABX7LF64</accession>
<evidence type="ECO:0000256" key="1">
    <source>
        <dbReference type="SAM" id="Phobius"/>
    </source>
</evidence>
<sequence>MIKKFKIILTFILIILVVVFGTYFSLTKDKFTEAHFIQYNSSIASELKTNYTLDLAYFIEKNHKDKISTKSIVSINFKDSVTTQVKSYKLVKSDSSKKYDIRNITLDVYFQKPGKEKVRYIEIKFDDNSVEEYSVGIWNFNVSKDKNEEKLVMSDTFPLVSNDFNGYNFSFTNTTANDIKVIDLGIDLNETSLENKPINIKPEGTEKVDIKTSTKNKDKFYIIKPKLSYVYNNKVYAYYPFATYYGFLNMTDADIDKEVDKTSL</sequence>
<evidence type="ECO:0000313" key="2">
    <source>
        <dbReference type="EMBL" id="QSF46740.1"/>
    </source>
</evidence>
<dbReference type="EMBL" id="CP070969">
    <property type="protein sequence ID" value="QSF46740.1"/>
    <property type="molecule type" value="Genomic_DNA"/>
</dbReference>
<keyword evidence="1" id="KW-0812">Transmembrane</keyword>
<evidence type="ECO:0000313" key="3">
    <source>
        <dbReference type="Proteomes" id="UP000663452"/>
    </source>
</evidence>
<keyword evidence="1" id="KW-1133">Transmembrane helix</keyword>
<reference evidence="2 3" key="1">
    <citation type="submission" date="2021-02" db="EMBL/GenBank/DDBJ databases">
        <title>Paenibacillus tianjinensis sp. nov.</title>
        <authorList>
            <person name="Liu H."/>
        </authorList>
    </citation>
    <scope>NUCLEOTIDE SEQUENCE [LARGE SCALE GENOMIC DNA]</scope>
    <source>
        <strain evidence="2 3">TB2019</strain>
    </source>
</reference>
<name>A0ABX7LF64_9BACL</name>
<gene>
    <name evidence="2" type="ORF">JRJ22_09315</name>
</gene>
<keyword evidence="3" id="KW-1185">Reference proteome</keyword>
<evidence type="ECO:0008006" key="4">
    <source>
        <dbReference type="Google" id="ProtNLM"/>
    </source>
</evidence>
<proteinExistence type="predicted"/>
<protein>
    <recommendedName>
        <fullName evidence="4">DUF3298 domain-containing protein</fullName>
    </recommendedName>
</protein>
<organism evidence="2 3">
    <name type="scientific">Paenibacillus tianjinensis</name>
    <dbReference type="NCBI Taxonomy" id="2810347"/>
    <lineage>
        <taxon>Bacteria</taxon>
        <taxon>Bacillati</taxon>
        <taxon>Bacillota</taxon>
        <taxon>Bacilli</taxon>
        <taxon>Bacillales</taxon>
        <taxon>Paenibacillaceae</taxon>
        <taxon>Paenibacillus</taxon>
    </lineage>
</organism>